<evidence type="ECO:0000256" key="1">
    <source>
        <dbReference type="ARBA" id="ARBA00022737"/>
    </source>
</evidence>
<gene>
    <name evidence="2" type="ORF">Fmac_008503</name>
</gene>
<dbReference type="InterPro" id="IPR000225">
    <property type="entry name" value="Armadillo"/>
</dbReference>
<evidence type="ECO:0008006" key="4">
    <source>
        <dbReference type="Google" id="ProtNLM"/>
    </source>
</evidence>
<dbReference type="AlphaFoldDB" id="A0ABD1MYS4"/>
<evidence type="ECO:0000313" key="2">
    <source>
        <dbReference type="EMBL" id="KAL2340563.1"/>
    </source>
</evidence>
<dbReference type="InterPro" id="IPR016024">
    <property type="entry name" value="ARM-type_fold"/>
</dbReference>
<reference evidence="2 3" key="1">
    <citation type="submission" date="2024-08" db="EMBL/GenBank/DDBJ databases">
        <title>Insights into the chromosomal genome structure of Flemingia macrophylla.</title>
        <authorList>
            <person name="Ding Y."/>
            <person name="Zhao Y."/>
            <person name="Bi W."/>
            <person name="Wu M."/>
            <person name="Zhao G."/>
            <person name="Gong Y."/>
            <person name="Li W."/>
            <person name="Zhang P."/>
        </authorList>
    </citation>
    <scope>NUCLEOTIDE SEQUENCE [LARGE SCALE GENOMIC DNA]</scope>
    <source>
        <strain evidence="2">DYQJB</strain>
        <tissue evidence="2">Leaf</tissue>
    </source>
</reference>
<dbReference type="EMBL" id="JBGMDY010000003">
    <property type="protein sequence ID" value="KAL2340563.1"/>
    <property type="molecule type" value="Genomic_DNA"/>
</dbReference>
<evidence type="ECO:0000313" key="3">
    <source>
        <dbReference type="Proteomes" id="UP001603857"/>
    </source>
</evidence>
<accession>A0ABD1MYS4</accession>
<keyword evidence="1" id="KW-0677">Repeat</keyword>
<proteinExistence type="predicted"/>
<dbReference type="PANTHER" id="PTHR46700">
    <property type="entry name" value="ARM REPEAT SUPERFAMILY PROTEIN"/>
    <property type="match status" value="1"/>
</dbReference>
<dbReference type="SMART" id="SM00185">
    <property type="entry name" value="ARM"/>
    <property type="match status" value="3"/>
</dbReference>
<dbReference type="SUPFAM" id="SSF48371">
    <property type="entry name" value="ARM repeat"/>
    <property type="match status" value="1"/>
</dbReference>
<dbReference type="PANTHER" id="PTHR46700:SF2">
    <property type="entry name" value="ARM REPEAT SUPERFAMILY PROTEIN"/>
    <property type="match status" value="1"/>
</dbReference>
<keyword evidence="3" id="KW-1185">Reference proteome</keyword>
<dbReference type="Gene3D" id="1.25.10.10">
    <property type="entry name" value="Leucine-rich Repeat Variant"/>
    <property type="match status" value="1"/>
</dbReference>
<dbReference type="Proteomes" id="UP001603857">
    <property type="component" value="Unassembled WGS sequence"/>
</dbReference>
<dbReference type="InterPro" id="IPR011989">
    <property type="entry name" value="ARM-like"/>
</dbReference>
<name>A0ABD1MYS4_9FABA</name>
<sequence>MSTPPSSSSSSSSSSIWLLSNIKLQFFGRIRRFLQSKATRKRCEISDRLDTAKNTGEHKKVENFETVQVMEMHKEKEEEEEESAIMLKRTVKMLHFGSWEEKEVAAKEIEKLAKEDVKVRKLITELGVVPMLVSMVASPVASRRRAGLTALIHLADGTYTNKSLIVEAGILSKLPKTIDLVDESTRSKLAELLLSLSSLANTQFPLDSLDLLPVLRNILETGSSFGTKQYCLGALCNLSTVLENAGSLVSSGVVPILLEVSSVKEISEKALATLGNLSVTLMGKKAIENSSMVPESFIEILSWEDKPKCQELSVYILMILAHQSSLQRKKMAEAGIVHVLLEVVLLGSPLAQKRAMKLLQWFKDERQTRVGPHSGPQTPRFAMGSPVNQIEAKEGRKLMKSLVKQSLHRNMEIITQRANAAGESSKLKSLIISTSSKSLPY</sequence>
<comment type="caution">
    <text evidence="2">The sequence shown here is derived from an EMBL/GenBank/DDBJ whole genome shotgun (WGS) entry which is preliminary data.</text>
</comment>
<protein>
    <recommendedName>
        <fullName evidence="4">U-box domain-containing protein 7</fullName>
    </recommendedName>
</protein>
<organism evidence="2 3">
    <name type="scientific">Flemingia macrophylla</name>
    <dbReference type="NCBI Taxonomy" id="520843"/>
    <lineage>
        <taxon>Eukaryota</taxon>
        <taxon>Viridiplantae</taxon>
        <taxon>Streptophyta</taxon>
        <taxon>Embryophyta</taxon>
        <taxon>Tracheophyta</taxon>
        <taxon>Spermatophyta</taxon>
        <taxon>Magnoliopsida</taxon>
        <taxon>eudicotyledons</taxon>
        <taxon>Gunneridae</taxon>
        <taxon>Pentapetalae</taxon>
        <taxon>rosids</taxon>
        <taxon>fabids</taxon>
        <taxon>Fabales</taxon>
        <taxon>Fabaceae</taxon>
        <taxon>Papilionoideae</taxon>
        <taxon>50 kb inversion clade</taxon>
        <taxon>NPAAA clade</taxon>
        <taxon>indigoferoid/millettioid clade</taxon>
        <taxon>Phaseoleae</taxon>
        <taxon>Flemingia</taxon>
    </lineage>
</organism>